<keyword evidence="2" id="KW-0548">Nucleotidyltransferase</keyword>
<dbReference type="RefSeq" id="WP_119357932.1">
    <property type="nucleotide sequence ID" value="NZ_BJXM01000030.1"/>
</dbReference>
<proteinExistence type="predicted"/>
<dbReference type="PANTHER" id="PTHR43267">
    <property type="entry name" value="TRNA THREONYLCARBAMOYLADENOSINE DEHYDRATASE"/>
    <property type="match status" value="1"/>
</dbReference>
<comment type="caution">
    <text evidence="2">The sequence shown here is derived from an EMBL/GenBank/DDBJ whole genome shotgun (WGS) entry which is preliminary data.</text>
</comment>
<keyword evidence="2" id="KW-0808">Transferase</keyword>
<dbReference type="InterPro" id="IPR000594">
    <property type="entry name" value="ThiF_NAD_FAD-bd"/>
</dbReference>
<keyword evidence="3" id="KW-1185">Reference proteome</keyword>
<dbReference type="OrthoDB" id="9804150at2"/>
<feature type="domain" description="THIF-type NAD/FAD binding fold" evidence="1">
    <location>
        <begin position="5"/>
        <end position="263"/>
    </location>
</feature>
<accession>A0A399F9S6</accession>
<dbReference type="GO" id="GO:0061605">
    <property type="term" value="F:molybdopterin-synthase adenylyltransferase activity"/>
    <property type="evidence" value="ECO:0007669"/>
    <property type="project" value="UniProtKB-EC"/>
</dbReference>
<dbReference type="EC" id="2.7.7.80" evidence="2"/>
<dbReference type="Proteomes" id="UP000266178">
    <property type="component" value="Unassembled WGS sequence"/>
</dbReference>
<dbReference type="InterPro" id="IPR045886">
    <property type="entry name" value="ThiF/MoeB/HesA"/>
</dbReference>
<reference evidence="2 3" key="1">
    <citation type="submission" date="2018-08" db="EMBL/GenBank/DDBJ databases">
        <title>Meiothermus granaticius genome AF-68 sequencing project.</title>
        <authorList>
            <person name="Da Costa M.S."/>
            <person name="Albuquerque L."/>
            <person name="Raposo P."/>
            <person name="Froufe H.J.C."/>
            <person name="Barroso C.S."/>
            <person name="Egas C."/>
        </authorList>
    </citation>
    <scope>NUCLEOTIDE SEQUENCE [LARGE SCALE GENOMIC DNA]</scope>
    <source>
        <strain evidence="2 3">AF-68</strain>
    </source>
</reference>
<dbReference type="AlphaFoldDB" id="A0A399F9S6"/>
<dbReference type="PANTHER" id="PTHR43267:SF1">
    <property type="entry name" value="TRNA THREONYLCARBAMOYLADENOSINE DEHYDRATASE"/>
    <property type="match status" value="1"/>
</dbReference>
<evidence type="ECO:0000259" key="1">
    <source>
        <dbReference type="Pfam" id="PF00899"/>
    </source>
</evidence>
<dbReference type="Pfam" id="PF00899">
    <property type="entry name" value="ThiF"/>
    <property type="match status" value="1"/>
</dbReference>
<protein>
    <submittedName>
        <fullName evidence="2">Molybdopterin-synthase adenylyltransferase</fullName>
        <ecNumber evidence="2">2.7.7.80</ecNumber>
    </submittedName>
</protein>
<dbReference type="GO" id="GO:0061504">
    <property type="term" value="P:cyclic threonylcarbamoyladenosine biosynthetic process"/>
    <property type="evidence" value="ECO:0007669"/>
    <property type="project" value="TreeGrafter"/>
</dbReference>
<gene>
    <name evidence="2" type="primary">moeB</name>
    <name evidence="2" type="ORF">Mgrana_02472</name>
</gene>
<name>A0A399F9S6_9DEIN</name>
<dbReference type="SUPFAM" id="SSF69572">
    <property type="entry name" value="Activating enzymes of the ubiquitin-like proteins"/>
    <property type="match status" value="1"/>
</dbReference>
<organism evidence="2 3">
    <name type="scientific">Meiothermus granaticius NBRC 107808</name>
    <dbReference type="NCBI Taxonomy" id="1227551"/>
    <lineage>
        <taxon>Bacteria</taxon>
        <taxon>Thermotogati</taxon>
        <taxon>Deinococcota</taxon>
        <taxon>Deinococci</taxon>
        <taxon>Thermales</taxon>
        <taxon>Thermaceae</taxon>
        <taxon>Meiothermus</taxon>
    </lineage>
</organism>
<dbReference type="InterPro" id="IPR035985">
    <property type="entry name" value="Ubiquitin-activating_enz"/>
</dbReference>
<dbReference type="EMBL" id="QWLB01000036">
    <property type="protein sequence ID" value="RIH91662.1"/>
    <property type="molecule type" value="Genomic_DNA"/>
</dbReference>
<sequence length="287" mass="31307">MTERYERQERLFGREGQRKLGEVKVVIAGAGGLGSALAQQLAYLGVREFTLLDPDRLSHTNLNRLVGAYPSDLDSSPQKVELLKRLILQIAPDAHIDAVPKSVVSPEGFAAVRSTDYVFGCVDLDGPRLVLAQICAAYAKPFFDLASEIDPDSTPMTYGGRVFFSDGAWCLRCAAEVDQEEVRRFLMSESELEQHKRLYGLDVGHPEDSGPSVVTINSVIASLAATEFLVEVTGLRRAAPKLTYRGHEGKVTRADIPSHGNCPVCATWGQGEAAGVERYLNTRVASQ</sequence>
<evidence type="ECO:0000313" key="2">
    <source>
        <dbReference type="EMBL" id="RIH91662.1"/>
    </source>
</evidence>
<dbReference type="Gene3D" id="3.40.50.720">
    <property type="entry name" value="NAD(P)-binding Rossmann-like Domain"/>
    <property type="match status" value="1"/>
</dbReference>
<dbReference type="GO" id="GO:0008641">
    <property type="term" value="F:ubiquitin-like modifier activating enzyme activity"/>
    <property type="evidence" value="ECO:0007669"/>
    <property type="project" value="InterPro"/>
</dbReference>
<dbReference type="GO" id="GO:0061503">
    <property type="term" value="F:tRNA threonylcarbamoyladenosine dehydratase"/>
    <property type="evidence" value="ECO:0007669"/>
    <property type="project" value="TreeGrafter"/>
</dbReference>
<evidence type="ECO:0000313" key="3">
    <source>
        <dbReference type="Proteomes" id="UP000266178"/>
    </source>
</evidence>